<dbReference type="GO" id="GO:0000978">
    <property type="term" value="F:RNA polymerase II cis-regulatory region sequence-specific DNA binding"/>
    <property type="evidence" value="ECO:0007669"/>
    <property type="project" value="TreeGrafter"/>
</dbReference>
<feature type="compositionally biased region" description="Basic residues" evidence="7">
    <location>
        <begin position="47"/>
        <end position="59"/>
    </location>
</feature>
<evidence type="ECO:0000256" key="1">
    <source>
        <dbReference type="ARBA" id="ARBA00004123"/>
    </source>
</evidence>
<feature type="domain" description="Myb-like" evidence="8">
    <location>
        <begin position="54"/>
        <end position="105"/>
    </location>
</feature>
<dbReference type="PANTHER" id="PTHR45614:SF194">
    <property type="entry name" value="TRANSCRIPTION FACTOR MYB3R-3-RELATED"/>
    <property type="match status" value="1"/>
</dbReference>
<feature type="compositionally biased region" description="Basic and acidic residues" evidence="7">
    <location>
        <begin position="1"/>
        <end position="11"/>
    </location>
</feature>
<name>A0A2I0WK58_9ASPA</name>
<feature type="domain" description="Myb-like" evidence="8">
    <location>
        <begin position="106"/>
        <end position="157"/>
    </location>
</feature>
<dbReference type="FunFam" id="1.10.10.60:FF:000010">
    <property type="entry name" value="Transcriptional activator Myb isoform A"/>
    <property type="match status" value="1"/>
</dbReference>
<feature type="domain" description="HTH myb-type" evidence="9">
    <location>
        <begin position="59"/>
        <end position="105"/>
    </location>
</feature>
<sequence>MTTMKIKESCAENKQSITASGSSLSEENYGFSRMSPAASYPATSTPSHRRTSGPIRRAKGGWTPEEDETLRRAVELHKGRSWKKIAESIPDRTEVQCLHRWQKVINPELVKGSWTPLEDDVIINLVAKYGPTKWSVIAKSLPGRIGKQCRERWHNHLNPEIRKDSWTLEEEIELMKAHIKHGNKWAEIAKVIRGRTDNSIKNHWNSSLRKKLDYYLRTGKLPPVQGTCMFNTAPDAGNLGARQLIYCLNGGLETDVKNVPETSSNVSSSLRAKMADKHDSVNPLTASVSDSHHLRTGNLAPVQRTGILSLNPWISSRDVVVGEADNSISGECDAQVPEIVPVDEQDASDSGVKYCKCIGKNSQNEEPSETTLCSVPSNVSFLCYKPPRLEDLAIDKWSQMSKCSSEQSIESFLKDAARSFTNTPSIIKRKEAITSLPSDIVTDTMQSNEIRVHDGCTPNDGNVCSYTEGSRSSVSKFYSGACASNGALFTNEDDFNVSPPYRISCKRKAIFRSVEKQLDFTLAEGYSDGNAKDSSLAAKDSSLAGNINSLSPNSTTVQALSMQRRRLAENPSGGNERDYSSITKMGVV</sequence>
<dbReference type="PROSITE" id="PS50090">
    <property type="entry name" value="MYB_LIKE"/>
    <property type="match status" value="3"/>
</dbReference>
<dbReference type="OrthoDB" id="2143914at2759"/>
<evidence type="ECO:0000256" key="7">
    <source>
        <dbReference type="SAM" id="MobiDB-lite"/>
    </source>
</evidence>
<feature type="domain" description="HTH myb-type" evidence="9">
    <location>
        <begin position="162"/>
        <end position="212"/>
    </location>
</feature>
<evidence type="ECO:0000259" key="8">
    <source>
        <dbReference type="PROSITE" id="PS50090"/>
    </source>
</evidence>
<dbReference type="SMART" id="SM00717">
    <property type="entry name" value="SANT"/>
    <property type="match status" value="3"/>
</dbReference>
<evidence type="ECO:0000256" key="3">
    <source>
        <dbReference type="ARBA" id="ARBA00023015"/>
    </source>
</evidence>
<dbReference type="SUPFAM" id="SSF46689">
    <property type="entry name" value="Homeodomain-like"/>
    <property type="match status" value="2"/>
</dbReference>
<dbReference type="InterPro" id="IPR050560">
    <property type="entry name" value="MYB_TF"/>
</dbReference>
<comment type="subcellular location">
    <subcellularLocation>
        <location evidence="1">Nucleus</location>
    </subcellularLocation>
</comment>
<keyword evidence="2" id="KW-0677">Repeat</keyword>
<dbReference type="CDD" id="cd00167">
    <property type="entry name" value="SANT"/>
    <property type="match status" value="3"/>
</dbReference>
<evidence type="ECO:0000313" key="10">
    <source>
        <dbReference type="EMBL" id="PKU76047.1"/>
    </source>
</evidence>
<feature type="region of interest" description="Disordered" evidence="7">
    <location>
        <begin position="1"/>
        <end position="63"/>
    </location>
</feature>
<organism evidence="10 11">
    <name type="scientific">Dendrobium catenatum</name>
    <dbReference type="NCBI Taxonomy" id="906689"/>
    <lineage>
        <taxon>Eukaryota</taxon>
        <taxon>Viridiplantae</taxon>
        <taxon>Streptophyta</taxon>
        <taxon>Embryophyta</taxon>
        <taxon>Tracheophyta</taxon>
        <taxon>Spermatophyta</taxon>
        <taxon>Magnoliopsida</taxon>
        <taxon>Liliopsida</taxon>
        <taxon>Asparagales</taxon>
        <taxon>Orchidaceae</taxon>
        <taxon>Epidendroideae</taxon>
        <taxon>Malaxideae</taxon>
        <taxon>Dendrobiinae</taxon>
        <taxon>Dendrobium</taxon>
    </lineage>
</organism>
<reference evidence="10 11" key="1">
    <citation type="journal article" date="2016" name="Sci. Rep.">
        <title>The Dendrobium catenatum Lindl. genome sequence provides insights into polysaccharide synthase, floral development and adaptive evolution.</title>
        <authorList>
            <person name="Zhang G.Q."/>
            <person name="Xu Q."/>
            <person name="Bian C."/>
            <person name="Tsai W.C."/>
            <person name="Yeh C.M."/>
            <person name="Liu K.W."/>
            <person name="Yoshida K."/>
            <person name="Zhang L.S."/>
            <person name="Chang S.B."/>
            <person name="Chen F."/>
            <person name="Shi Y."/>
            <person name="Su Y.Y."/>
            <person name="Zhang Y.Q."/>
            <person name="Chen L.J."/>
            <person name="Yin Y."/>
            <person name="Lin M."/>
            <person name="Huang H."/>
            <person name="Deng H."/>
            <person name="Wang Z.W."/>
            <person name="Zhu S.L."/>
            <person name="Zhao X."/>
            <person name="Deng C."/>
            <person name="Niu S.C."/>
            <person name="Huang J."/>
            <person name="Wang M."/>
            <person name="Liu G.H."/>
            <person name="Yang H.J."/>
            <person name="Xiao X.J."/>
            <person name="Hsiao Y.Y."/>
            <person name="Wu W.L."/>
            <person name="Chen Y.Y."/>
            <person name="Mitsuda N."/>
            <person name="Ohme-Takagi M."/>
            <person name="Luo Y.B."/>
            <person name="Van de Peer Y."/>
            <person name="Liu Z.J."/>
        </authorList>
    </citation>
    <scope>NUCLEOTIDE SEQUENCE [LARGE SCALE GENOMIC DNA]</scope>
    <source>
        <tissue evidence="10">The whole plant</tissue>
    </source>
</reference>
<keyword evidence="5" id="KW-0804">Transcription</keyword>
<keyword evidence="6" id="KW-0539">Nucleus</keyword>
<feature type="compositionally biased region" description="Polar residues" evidence="7">
    <location>
        <begin position="12"/>
        <end position="26"/>
    </location>
</feature>
<dbReference type="InterPro" id="IPR017930">
    <property type="entry name" value="Myb_dom"/>
</dbReference>
<dbReference type="PANTHER" id="PTHR45614">
    <property type="entry name" value="MYB PROTEIN-RELATED"/>
    <property type="match status" value="1"/>
</dbReference>
<feature type="domain" description="HTH myb-type" evidence="9">
    <location>
        <begin position="106"/>
        <end position="161"/>
    </location>
</feature>
<evidence type="ECO:0000256" key="2">
    <source>
        <dbReference type="ARBA" id="ARBA00022737"/>
    </source>
</evidence>
<dbReference type="GO" id="GO:0005634">
    <property type="term" value="C:nucleus"/>
    <property type="evidence" value="ECO:0007669"/>
    <property type="project" value="UniProtKB-SubCell"/>
</dbReference>
<gene>
    <name evidence="10" type="primary">MYB3R-1</name>
    <name evidence="10" type="ORF">MA16_Dca011415</name>
</gene>
<dbReference type="InterPro" id="IPR001005">
    <property type="entry name" value="SANT/Myb"/>
</dbReference>
<keyword evidence="11" id="KW-1185">Reference proteome</keyword>
<dbReference type="GO" id="GO:0000981">
    <property type="term" value="F:DNA-binding transcription factor activity, RNA polymerase II-specific"/>
    <property type="evidence" value="ECO:0007669"/>
    <property type="project" value="TreeGrafter"/>
</dbReference>
<accession>A0A2I0WK58</accession>
<proteinExistence type="predicted"/>
<dbReference type="Pfam" id="PF00249">
    <property type="entry name" value="Myb_DNA-binding"/>
    <property type="match status" value="3"/>
</dbReference>
<keyword evidence="4" id="KW-0238">DNA-binding</keyword>
<dbReference type="Proteomes" id="UP000233837">
    <property type="component" value="Unassembled WGS sequence"/>
</dbReference>
<dbReference type="Gene3D" id="1.10.10.60">
    <property type="entry name" value="Homeodomain-like"/>
    <property type="match status" value="3"/>
</dbReference>
<dbReference type="AlphaFoldDB" id="A0A2I0WK58"/>
<reference evidence="10 11" key="2">
    <citation type="journal article" date="2017" name="Nature">
        <title>The Apostasia genome and the evolution of orchids.</title>
        <authorList>
            <person name="Zhang G.Q."/>
            <person name="Liu K.W."/>
            <person name="Li Z."/>
            <person name="Lohaus R."/>
            <person name="Hsiao Y.Y."/>
            <person name="Niu S.C."/>
            <person name="Wang J.Y."/>
            <person name="Lin Y.C."/>
            <person name="Xu Q."/>
            <person name="Chen L.J."/>
            <person name="Yoshida K."/>
            <person name="Fujiwara S."/>
            <person name="Wang Z.W."/>
            <person name="Zhang Y.Q."/>
            <person name="Mitsuda N."/>
            <person name="Wang M."/>
            <person name="Liu G.H."/>
            <person name="Pecoraro L."/>
            <person name="Huang H.X."/>
            <person name="Xiao X.J."/>
            <person name="Lin M."/>
            <person name="Wu X.Y."/>
            <person name="Wu W.L."/>
            <person name="Chen Y.Y."/>
            <person name="Chang S.B."/>
            <person name="Sakamoto S."/>
            <person name="Ohme-Takagi M."/>
            <person name="Yagi M."/>
            <person name="Zeng S.J."/>
            <person name="Shen C.Y."/>
            <person name="Yeh C.M."/>
            <person name="Luo Y.B."/>
            <person name="Tsai W.C."/>
            <person name="Van de Peer Y."/>
            <person name="Liu Z.J."/>
        </authorList>
    </citation>
    <scope>NUCLEOTIDE SEQUENCE [LARGE SCALE GENOMIC DNA]</scope>
    <source>
        <tissue evidence="10">The whole plant</tissue>
    </source>
</reference>
<feature type="region of interest" description="Disordered" evidence="7">
    <location>
        <begin position="566"/>
        <end position="588"/>
    </location>
</feature>
<dbReference type="EMBL" id="KZ502561">
    <property type="protein sequence ID" value="PKU76047.1"/>
    <property type="molecule type" value="Genomic_DNA"/>
</dbReference>
<evidence type="ECO:0000256" key="6">
    <source>
        <dbReference type="ARBA" id="ARBA00023242"/>
    </source>
</evidence>
<dbReference type="FunFam" id="1.10.10.60:FF:000016">
    <property type="entry name" value="Transcriptional activator Myb isoform A"/>
    <property type="match status" value="1"/>
</dbReference>
<evidence type="ECO:0000259" key="9">
    <source>
        <dbReference type="PROSITE" id="PS51294"/>
    </source>
</evidence>
<dbReference type="InterPro" id="IPR009057">
    <property type="entry name" value="Homeodomain-like_sf"/>
</dbReference>
<keyword evidence="3" id="KW-0805">Transcription regulation</keyword>
<evidence type="ECO:0000313" key="11">
    <source>
        <dbReference type="Proteomes" id="UP000233837"/>
    </source>
</evidence>
<dbReference type="PROSITE" id="PS51294">
    <property type="entry name" value="HTH_MYB"/>
    <property type="match status" value="3"/>
</dbReference>
<evidence type="ECO:0000256" key="5">
    <source>
        <dbReference type="ARBA" id="ARBA00023163"/>
    </source>
</evidence>
<feature type="domain" description="Myb-like" evidence="8">
    <location>
        <begin position="158"/>
        <end position="208"/>
    </location>
</feature>
<protein>
    <submittedName>
        <fullName evidence="10">Myb-related protein 3R-1</fullName>
    </submittedName>
</protein>
<evidence type="ECO:0000256" key="4">
    <source>
        <dbReference type="ARBA" id="ARBA00023125"/>
    </source>
</evidence>